<evidence type="ECO:0000256" key="1">
    <source>
        <dbReference type="SAM" id="Phobius"/>
    </source>
</evidence>
<name>A0ABN9VJ07_9DINO</name>
<keyword evidence="1" id="KW-1133">Transmembrane helix</keyword>
<accession>A0ABN9VJ07</accession>
<feature type="non-terminal residue" evidence="2">
    <location>
        <position position="1"/>
    </location>
</feature>
<feature type="non-terminal residue" evidence="2">
    <location>
        <position position="259"/>
    </location>
</feature>
<evidence type="ECO:0000313" key="2">
    <source>
        <dbReference type="EMBL" id="CAK0873233.1"/>
    </source>
</evidence>
<protein>
    <submittedName>
        <fullName evidence="2">Uncharacterized protein</fullName>
    </submittedName>
</protein>
<sequence>ALLPEGVQFELERASEQHAMCLMGTAWRNAITGDIGMTGPDFGSVSDFSVVDFWSRELVLGDLKDLSEDPYLFRPVPMRYRTWMYHEMYLNRHVLRSKDEYAMLKQVLSQFCIDIDGGSRFSPVMWYAPVGFASTLAQDNNLVLAAVLVLFLIFGLSRTMNTMKLYRYIRLATLPMRAGFMALVVLRMASVTSILRILGYVLVLLICGLDLYYGDILMLTSYRLHCHYEILRIFPNRVVLCRRVGGSYETTRYSKPVHQ</sequence>
<keyword evidence="3" id="KW-1185">Reference proteome</keyword>
<gene>
    <name evidence="2" type="ORF">PCOR1329_LOCUS58493</name>
</gene>
<proteinExistence type="predicted"/>
<evidence type="ECO:0000313" key="3">
    <source>
        <dbReference type="Proteomes" id="UP001189429"/>
    </source>
</evidence>
<feature type="transmembrane region" description="Helical" evidence="1">
    <location>
        <begin position="194"/>
        <end position="213"/>
    </location>
</feature>
<keyword evidence="1" id="KW-0812">Transmembrane</keyword>
<comment type="caution">
    <text evidence="2">The sequence shown here is derived from an EMBL/GenBank/DDBJ whole genome shotgun (WGS) entry which is preliminary data.</text>
</comment>
<feature type="transmembrane region" description="Helical" evidence="1">
    <location>
        <begin position="142"/>
        <end position="161"/>
    </location>
</feature>
<organism evidence="2 3">
    <name type="scientific">Prorocentrum cordatum</name>
    <dbReference type="NCBI Taxonomy" id="2364126"/>
    <lineage>
        <taxon>Eukaryota</taxon>
        <taxon>Sar</taxon>
        <taxon>Alveolata</taxon>
        <taxon>Dinophyceae</taxon>
        <taxon>Prorocentrales</taxon>
        <taxon>Prorocentraceae</taxon>
        <taxon>Prorocentrum</taxon>
    </lineage>
</organism>
<dbReference type="EMBL" id="CAUYUJ010017255">
    <property type="protein sequence ID" value="CAK0873233.1"/>
    <property type="molecule type" value="Genomic_DNA"/>
</dbReference>
<dbReference type="Proteomes" id="UP001189429">
    <property type="component" value="Unassembled WGS sequence"/>
</dbReference>
<reference evidence="2" key="1">
    <citation type="submission" date="2023-10" db="EMBL/GenBank/DDBJ databases">
        <authorList>
            <person name="Chen Y."/>
            <person name="Shah S."/>
            <person name="Dougan E. K."/>
            <person name="Thang M."/>
            <person name="Chan C."/>
        </authorList>
    </citation>
    <scope>NUCLEOTIDE SEQUENCE [LARGE SCALE GENOMIC DNA]</scope>
</reference>
<keyword evidence="1" id="KW-0472">Membrane</keyword>